<comment type="similarity">
    <text evidence="1">Belongs to the metallo-beta-lactamase superfamily.</text>
</comment>
<accession>A0AA38PDK5</accession>
<feature type="domain" description="Metallo-beta-lactamase" evidence="5">
    <location>
        <begin position="46"/>
        <end position="280"/>
    </location>
</feature>
<keyword evidence="7" id="KW-1185">Reference proteome</keyword>
<dbReference type="CDD" id="cd07730">
    <property type="entry name" value="metallo-hydrolase-like_MBL-fold"/>
    <property type="match status" value="1"/>
</dbReference>
<dbReference type="PANTHER" id="PTHR42978">
    <property type="entry name" value="QUORUM-QUENCHING LACTONASE YTNP-RELATED-RELATED"/>
    <property type="match status" value="1"/>
</dbReference>
<name>A0AA38PDK5_9AGAR</name>
<evidence type="ECO:0000256" key="3">
    <source>
        <dbReference type="ARBA" id="ARBA00022801"/>
    </source>
</evidence>
<comment type="caution">
    <text evidence="6">The sequence shown here is derived from an EMBL/GenBank/DDBJ whole genome shotgun (WGS) entry which is preliminary data.</text>
</comment>
<dbReference type="InterPro" id="IPR036866">
    <property type="entry name" value="RibonucZ/Hydroxyglut_hydro"/>
</dbReference>
<dbReference type="InterPro" id="IPR001279">
    <property type="entry name" value="Metallo-B-lactamas"/>
</dbReference>
<dbReference type="SUPFAM" id="SSF56281">
    <property type="entry name" value="Metallo-hydrolase/oxidoreductase"/>
    <property type="match status" value="1"/>
</dbReference>
<keyword evidence="4" id="KW-0862">Zinc</keyword>
<dbReference type="PANTHER" id="PTHR42978:SF5">
    <property type="entry name" value="METALLO-BETA-LACTAMASE DOMAIN-CONTAINING PROTEIN"/>
    <property type="match status" value="1"/>
</dbReference>
<proteinExistence type="inferred from homology"/>
<dbReference type="GO" id="GO:0016787">
    <property type="term" value="F:hydrolase activity"/>
    <property type="evidence" value="ECO:0007669"/>
    <property type="project" value="UniProtKB-KW"/>
</dbReference>
<dbReference type="Pfam" id="PF00753">
    <property type="entry name" value="Lactamase_B"/>
    <property type="match status" value="1"/>
</dbReference>
<dbReference type="InterPro" id="IPR051013">
    <property type="entry name" value="MBL_superfamily_lactonases"/>
</dbReference>
<reference evidence="6" key="1">
    <citation type="submission" date="2022-08" db="EMBL/GenBank/DDBJ databases">
        <authorList>
            <consortium name="DOE Joint Genome Institute"/>
            <person name="Min B."/>
            <person name="Riley R."/>
            <person name="Sierra-Patev S."/>
            <person name="Naranjo-Ortiz M."/>
            <person name="Looney B."/>
            <person name="Konkel Z."/>
            <person name="Slot J.C."/>
            <person name="Sakamoto Y."/>
            <person name="Steenwyk J.L."/>
            <person name="Rokas A."/>
            <person name="Carro J."/>
            <person name="Camarero S."/>
            <person name="Ferreira P."/>
            <person name="Molpeceres G."/>
            <person name="Ruiz-Duenas F.J."/>
            <person name="Serrano A."/>
            <person name="Henrissat B."/>
            <person name="Drula E."/>
            <person name="Hughes K.W."/>
            <person name="Mata J.L."/>
            <person name="Ishikawa N.K."/>
            <person name="Vargas-Isla R."/>
            <person name="Ushijima S."/>
            <person name="Smith C.A."/>
            <person name="Ahrendt S."/>
            <person name="Andreopoulos W."/>
            <person name="He G."/>
            <person name="Labutti K."/>
            <person name="Lipzen A."/>
            <person name="Ng V."/>
            <person name="Sandor L."/>
            <person name="Barry K."/>
            <person name="Martinez A.T."/>
            <person name="Xiao Y."/>
            <person name="Gibbons J.G."/>
            <person name="Terashima K."/>
            <person name="Hibbett D.S."/>
            <person name="Grigoriev I.V."/>
        </authorList>
    </citation>
    <scope>NUCLEOTIDE SEQUENCE</scope>
    <source>
        <strain evidence="6">TFB9207</strain>
    </source>
</reference>
<evidence type="ECO:0000313" key="6">
    <source>
        <dbReference type="EMBL" id="KAJ3840967.1"/>
    </source>
</evidence>
<dbReference type="GO" id="GO:0046872">
    <property type="term" value="F:metal ion binding"/>
    <property type="evidence" value="ECO:0007669"/>
    <property type="project" value="UniProtKB-KW"/>
</dbReference>
<evidence type="ECO:0000313" key="7">
    <source>
        <dbReference type="Proteomes" id="UP001163846"/>
    </source>
</evidence>
<protein>
    <submittedName>
        <fullName evidence="6">Beta-lactamase-like protein</fullName>
    </submittedName>
</protein>
<organism evidence="6 7">
    <name type="scientific">Lentinula raphanica</name>
    <dbReference type="NCBI Taxonomy" id="153919"/>
    <lineage>
        <taxon>Eukaryota</taxon>
        <taxon>Fungi</taxon>
        <taxon>Dikarya</taxon>
        <taxon>Basidiomycota</taxon>
        <taxon>Agaricomycotina</taxon>
        <taxon>Agaricomycetes</taxon>
        <taxon>Agaricomycetidae</taxon>
        <taxon>Agaricales</taxon>
        <taxon>Marasmiineae</taxon>
        <taxon>Omphalotaceae</taxon>
        <taxon>Lentinula</taxon>
    </lineage>
</organism>
<dbReference type="Proteomes" id="UP001163846">
    <property type="component" value="Unassembled WGS sequence"/>
</dbReference>
<gene>
    <name evidence="6" type="ORF">F5878DRAFT_658947</name>
</gene>
<dbReference type="EMBL" id="MU806057">
    <property type="protein sequence ID" value="KAJ3840967.1"/>
    <property type="molecule type" value="Genomic_DNA"/>
</dbReference>
<sequence>MSDITLPKSPSTVSVKAFNIASPKTSIPAALFIHPVTPGRERLSSPDYAFLVEHTSSGRKVLFDLGPMKDFSKLPPAMQGLLGQAGFEMSVDVDITEQLKAGGVSVDEIDTVIWSHSHFDHTGDMSLFPSKTKLVVGKGTDRRTFPSVPDAMLLESDFAGHEVTELTWEKPDLTIGDAPALDFFGDGSFYLFDMPGHWPGHLSALARVKENSFVLLGADVCHHPGQLRPNPHLHKHFPCPGGILSDLSKPILSIPEGFSMYAHRPSALESQEKLAVLDAHPDIFVITAHDPTLDEIITLFPKTVNDWKELGWKAKASWAFLEEGNKGYGYHSK</sequence>
<evidence type="ECO:0000259" key="5">
    <source>
        <dbReference type="SMART" id="SM00849"/>
    </source>
</evidence>
<dbReference type="SMART" id="SM00849">
    <property type="entry name" value="Lactamase_B"/>
    <property type="match status" value="1"/>
</dbReference>
<dbReference type="AlphaFoldDB" id="A0AA38PDK5"/>
<keyword evidence="3" id="KW-0378">Hydrolase</keyword>
<evidence type="ECO:0000256" key="2">
    <source>
        <dbReference type="ARBA" id="ARBA00022723"/>
    </source>
</evidence>
<evidence type="ECO:0000256" key="4">
    <source>
        <dbReference type="ARBA" id="ARBA00022833"/>
    </source>
</evidence>
<evidence type="ECO:0000256" key="1">
    <source>
        <dbReference type="ARBA" id="ARBA00007749"/>
    </source>
</evidence>
<dbReference type="Gene3D" id="3.60.15.10">
    <property type="entry name" value="Ribonuclease Z/Hydroxyacylglutathione hydrolase-like"/>
    <property type="match status" value="1"/>
</dbReference>
<keyword evidence="2" id="KW-0479">Metal-binding</keyword>